<dbReference type="InterPro" id="IPR050230">
    <property type="entry name" value="CALM/Myosin/TropC-like"/>
</dbReference>
<dbReference type="GO" id="GO:0005509">
    <property type="term" value="F:calcium ion binding"/>
    <property type="evidence" value="ECO:0007669"/>
    <property type="project" value="InterPro"/>
</dbReference>
<reference evidence="5" key="2">
    <citation type="submission" date="2025-08" db="UniProtKB">
        <authorList>
            <consortium name="Ensembl"/>
        </authorList>
    </citation>
    <scope>IDENTIFICATION</scope>
</reference>
<evidence type="ECO:0000313" key="5">
    <source>
        <dbReference type="Ensembl" id="ENSCHIP00010015187.1"/>
    </source>
</evidence>
<dbReference type="FunFam" id="1.10.238.10:FF:000001">
    <property type="entry name" value="Calmodulin 1"/>
    <property type="match status" value="1"/>
</dbReference>
<dbReference type="Ensembl" id="ENSCHIT00010021355.1">
    <property type="protein sequence ID" value="ENSCHIP00010015187.1"/>
    <property type="gene ID" value="ENSCHIG00010011111.1"/>
</dbReference>
<proteinExistence type="predicted"/>
<keyword evidence="1" id="KW-0677">Repeat</keyword>
<feature type="region of interest" description="Disordered" evidence="3">
    <location>
        <begin position="1"/>
        <end position="34"/>
    </location>
</feature>
<evidence type="ECO:0000256" key="1">
    <source>
        <dbReference type="ARBA" id="ARBA00022737"/>
    </source>
</evidence>
<dbReference type="InterPro" id="IPR002048">
    <property type="entry name" value="EF_hand_dom"/>
</dbReference>
<protein>
    <recommendedName>
        <fullName evidence="4">EF-hand domain-containing protein</fullName>
    </recommendedName>
</protein>
<accession>A0A8C2PD95</accession>
<sequence>MWAFGFEPKEEEITNMEAETDGEGSGTISSEDRFGMMSVKMSEKREKELRKAFTLFDGDDTGSISLNSIERAAKGLGEGLTQEELQELLDGADHDGDGETGGREHFLFNQLFRYVKS</sequence>
<dbReference type="PANTHER" id="PTHR23048">
    <property type="entry name" value="MYOSIN LIGHT CHAIN 1, 3"/>
    <property type="match status" value="1"/>
</dbReference>
<dbReference type="CDD" id="cd00051">
    <property type="entry name" value="EFh"/>
    <property type="match status" value="1"/>
</dbReference>
<dbReference type="PANTHER" id="PTHR23048:SF59">
    <property type="entry name" value="EF-HAND SUPERFAMILY PROTEIN"/>
    <property type="match status" value="1"/>
</dbReference>
<dbReference type="Gene3D" id="1.10.238.10">
    <property type="entry name" value="EF-hand"/>
    <property type="match status" value="1"/>
</dbReference>
<evidence type="ECO:0000259" key="4">
    <source>
        <dbReference type="PROSITE" id="PS50222"/>
    </source>
</evidence>
<dbReference type="GO" id="GO:0016460">
    <property type="term" value="C:myosin II complex"/>
    <property type="evidence" value="ECO:0007669"/>
    <property type="project" value="TreeGrafter"/>
</dbReference>
<dbReference type="InterPro" id="IPR011992">
    <property type="entry name" value="EF-hand-dom_pair"/>
</dbReference>
<dbReference type="Pfam" id="PF13499">
    <property type="entry name" value="EF-hand_7"/>
    <property type="match status" value="1"/>
</dbReference>
<organism evidence="5">
    <name type="scientific">Capra hircus</name>
    <name type="common">Goat</name>
    <dbReference type="NCBI Taxonomy" id="9925"/>
    <lineage>
        <taxon>Eukaryota</taxon>
        <taxon>Metazoa</taxon>
        <taxon>Chordata</taxon>
        <taxon>Craniata</taxon>
        <taxon>Vertebrata</taxon>
        <taxon>Euteleostomi</taxon>
        <taxon>Mammalia</taxon>
        <taxon>Eutheria</taxon>
        <taxon>Laurasiatheria</taxon>
        <taxon>Artiodactyla</taxon>
        <taxon>Ruminantia</taxon>
        <taxon>Pecora</taxon>
        <taxon>Bovidae</taxon>
        <taxon>Caprinae</taxon>
        <taxon>Capra</taxon>
    </lineage>
</organism>
<evidence type="ECO:0000256" key="3">
    <source>
        <dbReference type="SAM" id="MobiDB-lite"/>
    </source>
</evidence>
<reference evidence="5" key="1">
    <citation type="submission" date="2019-03" db="EMBL/GenBank/DDBJ databases">
        <title>Genome sequencing and reference-guided assembly of Black Bengal Goat (Capra hircus).</title>
        <authorList>
            <person name="Siddiki A.Z."/>
            <person name="Baten A."/>
            <person name="Billah M."/>
            <person name="Alam M.A.U."/>
            <person name="Shawrob K.S.M."/>
            <person name="Saha S."/>
            <person name="Chowdhury M."/>
            <person name="Rahman A.H."/>
            <person name="Stear M."/>
            <person name="Miah G."/>
            <person name="Das G.B."/>
            <person name="Hossain M.M."/>
            <person name="Kumkum M."/>
            <person name="Islam M.S."/>
            <person name="Mollah A.M."/>
            <person name="Ahsan A."/>
            <person name="Tusar F."/>
            <person name="Khan M.K.I."/>
        </authorList>
    </citation>
    <scope>NUCLEOTIDE SEQUENCE [LARGE SCALE GENOMIC DNA]</scope>
</reference>
<dbReference type="SUPFAM" id="SSF47473">
    <property type="entry name" value="EF-hand"/>
    <property type="match status" value="1"/>
</dbReference>
<name>A0A8C2PD95_CAPHI</name>
<dbReference type="PROSITE" id="PS50222">
    <property type="entry name" value="EF_HAND_2"/>
    <property type="match status" value="1"/>
</dbReference>
<dbReference type="AlphaFoldDB" id="A0A8C2PD95"/>
<feature type="domain" description="EF-hand" evidence="4">
    <location>
        <begin position="44"/>
        <end position="79"/>
    </location>
</feature>
<evidence type="ECO:0000256" key="2">
    <source>
        <dbReference type="ARBA" id="ARBA00022837"/>
    </source>
</evidence>
<keyword evidence="2" id="KW-0106">Calcium</keyword>
<feature type="compositionally biased region" description="Acidic residues" evidence="3">
    <location>
        <begin position="13"/>
        <end position="22"/>
    </location>
</feature>